<reference evidence="3" key="1">
    <citation type="journal article" date="2021" name="PeerJ">
        <title>Extensive microbial diversity within the chicken gut microbiome revealed by metagenomics and culture.</title>
        <authorList>
            <person name="Gilroy R."/>
            <person name="Ravi A."/>
            <person name="Getino M."/>
            <person name="Pursley I."/>
            <person name="Horton D.L."/>
            <person name="Alikhan N.F."/>
            <person name="Baker D."/>
            <person name="Gharbi K."/>
            <person name="Hall N."/>
            <person name="Watson M."/>
            <person name="Adriaenssens E.M."/>
            <person name="Foster-Nyarko E."/>
            <person name="Jarju S."/>
            <person name="Secka A."/>
            <person name="Antonio M."/>
            <person name="Oren A."/>
            <person name="Chaudhuri R.R."/>
            <person name="La Ragione R."/>
            <person name="Hildebrand F."/>
            <person name="Pallen M.J."/>
        </authorList>
    </citation>
    <scope>NUCLEOTIDE SEQUENCE</scope>
    <source>
        <strain evidence="3">ChiGjej4B4-18154</strain>
    </source>
</reference>
<evidence type="ECO:0000313" key="4">
    <source>
        <dbReference type="Proteomes" id="UP000824035"/>
    </source>
</evidence>
<dbReference type="Proteomes" id="UP000824035">
    <property type="component" value="Unassembled WGS sequence"/>
</dbReference>
<evidence type="ECO:0000259" key="2">
    <source>
        <dbReference type="Pfam" id="PF12395"/>
    </source>
</evidence>
<sequence length="310" mass="33368">MVHVVFSASEKGSLRVALSGPGGAAAVAVIGGTGGPLSRLTAKREAARQKQRAAGALPMEGTPADVLCLPLALSVGDISEAEPGEKRKKELAGLWAMSPAENEEFAEKMLEESRHALETLRRRAGSGETVRVWQSPGADAACGIRFLAAWLRPLGFDKLTVERVRLPEFEARADGTAVQYDGWGEVEPHHWAALADPEPLPAPVLNALAGEWAMLQAKSAPLRAVVNGRVVSVFEDFYDGFVLEALRAQPDRFREAQAIGKLLATLRPGVSDGFAAKRMEALVQKGLLEEVEDPRPGRPVYDRVLRKKGI</sequence>
<protein>
    <submittedName>
        <fullName evidence="3">DUF1835 domain-containing protein</fullName>
    </submittedName>
</protein>
<proteinExistence type="predicted"/>
<reference evidence="3" key="2">
    <citation type="submission" date="2021-04" db="EMBL/GenBank/DDBJ databases">
        <authorList>
            <person name="Gilroy R."/>
        </authorList>
    </citation>
    <scope>NUCLEOTIDE SEQUENCE</scope>
    <source>
        <strain evidence="3">ChiGjej4B4-18154</strain>
    </source>
</reference>
<dbReference type="InterPro" id="IPR014973">
    <property type="entry name" value="DUF1835"/>
</dbReference>
<gene>
    <name evidence="3" type="ORF">H9813_04165</name>
</gene>
<organism evidence="3 4">
    <name type="scientific">Candidatus Allofournierella merdipullorum</name>
    <dbReference type="NCBI Taxonomy" id="2838595"/>
    <lineage>
        <taxon>Bacteria</taxon>
        <taxon>Bacillati</taxon>
        <taxon>Bacillota</taxon>
        <taxon>Clostridia</taxon>
        <taxon>Eubacteriales</taxon>
        <taxon>Oscillospiraceae</taxon>
        <taxon>Allofournierella</taxon>
    </lineage>
</organism>
<dbReference type="EMBL" id="DXBV01000037">
    <property type="protein sequence ID" value="HIZ30416.1"/>
    <property type="molecule type" value="Genomic_DNA"/>
</dbReference>
<accession>A0A9D2E435</accession>
<evidence type="ECO:0000313" key="3">
    <source>
        <dbReference type="EMBL" id="HIZ30416.1"/>
    </source>
</evidence>
<evidence type="ECO:0000259" key="1">
    <source>
        <dbReference type="Pfam" id="PF08874"/>
    </source>
</evidence>
<dbReference type="Pfam" id="PF08874">
    <property type="entry name" value="DUF1835"/>
    <property type="match status" value="1"/>
</dbReference>
<feature type="domain" description="DUF1835" evidence="1">
    <location>
        <begin position="60"/>
        <end position="153"/>
    </location>
</feature>
<comment type="caution">
    <text evidence="3">The sequence shown here is derived from an EMBL/GenBank/DDBJ whole genome shotgun (WGS) entry which is preliminary data.</text>
</comment>
<dbReference type="InterPro" id="IPR022123">
    <property type="entry name" value="DUF3658"/>
</dbReference>
<dbReference type="AlphaFoldDB" id="A0A9D2E435"/>
<feature type="domain" description="DUF3658" evidence="2">
    <location>
        <begin position="199"/>
        <end position="294"/>
    </location>
</feature>
<name>A0A9D2E435_9FIRM</name>
<dbReference type="Pfam" id="PF12395">
    <property type="entry name" value="DUF3658"/>
    <property type="match status" value="1"/>
</dbReference>